<accession>A0AAD9DVU7</accession>
<evidence type="ECO:0000313" key="1">
    <source>
        <dbReference type="EMBL" id="KAK1797355.1"/>
    </source>
</evidence>
<name>A0AAD9DVU7_9TELE</name>
<dbReference type="AlphaFoldDB" id="A0AAD9DVU7"/>
<reference evidence="1" key="1">
    <citation type="submission" date="2023-03" db="EMBL/GenBank/DDBJ databases">
        <title>Electrophorus voltai genome.</title>
        <authorList>
            <person name="Bian C."/>
        </authorList>
    </citation>
    <scope>NUCLEOTIDE SEQUENCE</scope>
    <source>
        <strain evidence="1">CB-2022</strain>
        <tissue evidence="1">Muscle</tissue>
    </source>
</reference>
<dbReference type="Proteomes" id="UP001239994">
    <property type="component" value="Unassembled WGS sequence"/>
</dbReference>
<comment type="caution">
    <text evidence="1">The sequence shown here is derived from an EMBL/GenBank/DDBJ whole genome shotgun (WGS) entry which is preliminary data.</text>
</comment>
<protein>
    <submittedName>
        <fullName evidence="1">Uncharacterized protein</fullName>
    </submittedName>
</protein>
<dbReference type="EMBL" id="JAROKS010000014">
    <property type="protein sequence ID" value="KAK1797355.1"/>
    <property type="molecule type" value="Genomic_DNA"/>
</dbReference>
<proteinExistence type="predicted"/>
<sequence length="122" mass="13352">MSHTNEPKAAASEVRRGLASSETCLDHLRAKVDRIHSWGSHTKREVKVMLHSRRVDRKSHVATLPTASLSAVNLSGVAWLLSGSFALRCIVSGEECVEERGEQEMGCSHALSHPGSKHPDFL</sequence>
<organism evidence="1 2">
    <name type="scientific">Electrophorus voltai</name>
    <dbReference type="NCBI Taxonomy" id="2609070"/>
    <lineage>
        <taxon>Eukaryota</taxon>
        <taxon>Metazoa</taxon>
        <taxon>Chordata</taxon>
        <taxon>Craniata</taxon>
        <taxon>Vertebrata</taxon>
        <taxon>Euteleostomi</taxon>
        <taxon>Actinopterygii</taxon>
        <taxon>Neopterygii</taxon>
        <taxon>Teleostei</taxon>
        <taxon>Ostariophysi</taxon>
        <taxon>Gymnotiformes</taxon>
        <taxon>Gymnotoidei</taxon>
        <taxon>Gymnotidae</taxon>
        <taxon>Electrophorus</taxon>
    </lineage>
</organism>
<gene>
    <name evidence="1" type="ORF">P4O66_008725</name>
</gene>
<evidence type="ECO:0000313" key="2">
    <source>
        <dbReference type="Proteomes" id="UP001239994"/>
    </source>
</evidence>
<keyword evidence="2" id="KW-1185">Reference proteome</keyword>